<dbReference type="PANTHER" id="PTHR12993:SF29">
    <property type="entry name" value="BLR3841 PROTEIN"/>
    <property type="match status" value="1"/>
</dbReference>
<dbReference type="Gene3D" id="3.40.50.10320">
    <property type="entry name" value="LmbE-like"/>
    <property type="match status" value="1"/>
</dbReference>
<reference evidence="2 3" key="1">
    <citation type="submission" date="2012-12" db="EMBL/GenBank/DDBJ databases">
        <title>Whole genome shotgun sequence of Gordonia aichiensis NBRC 108223.</title>
        <authorList>
            <person name="Isaki-Nakamura S."/>
            <person name="Hosoyama A."/>
            <person name="Tsuchikane K."/>
            <person name="Ando Y."/>
            <person name="Baba S."/>
            <person name="Ohji S."/>
            <person name="Hamada M."/>
            <person name="Tamura T."/>
            <person name="Yamazoe A."/>
            <person name="Yamazaki S."/>
            <person name="Fujita N."/>
        </authorList>
    </citation>
    <scope>NUCLEOTIDE SEQUENCE [LARGE SCALE GENOMIC DNA]</scope>
    <source>
        <strain evidence="2 3">NBRC 108223</strain>
    </source>
</reference>
<dbReference type="InterPro" id="IPR003737">
    <property type="entry name" value="GlcNAc_PI_deacetylase-related"/>
</dbReference>
<proteinExistence type="predicted"/>
<dbReference type="SUPFAM" id="SSF102588">
    <property type="entry name" value="LmbE-like"/>
    <property type="match status" value="1"/>
</dbReference>
<name>L7KPQ3_9ACTN</name>
<organism evidence="2 3">
    <name type="scientific">Gordonia aichiensis NBRC 108223</name>
    <dbReference type="NCBI Taxonomy" id="1220583"/>
    <lineage>
        <taxon>Bacteria</taxon>
        <taxon>Bacillati</taxon>
        <taxon>Actinomycetota</taxon>
        <taxon>Actinomycetes</taxon>
        <taxon>Mycobacteriales</taxon>
        <taxon>Gordoniaceae</taxon>
        <taxon>Gordonia</taxon>
    </lineage>
</organism>
<dbReference type="Pfam" id="PF02585">
    <property type="entry name" value="PIG-L"/>
    <property type="match status" value="1"/>
</dbReference>
<evidence type="ECO:0000313" key="3">
    <source>
        <dbReference type="Proteomes" id="UP000010988"/>
    </source>
</evidence>
<keyword evidence="3" id="KW-1185">Reference proteome</keyword>
<dbReference type="PANTHER" id="PTHR12993">
    <property type="entry name" value="N-ACETYLGLUCOSAMINYL-PHOSPHATIDYLINOSITOL DE-N-ACETYLASE-RELATED"/>
    <property type="match status" value="1"/>
</dbReference>
<evidence type="ECO:0008006" key="4">
    <source>
        <dbReference type="Google" id="ProtNLM"/>
    </source>
</evidence>
<sequence length="235" mass="25670">MNVGGDDRLNATVEDRTGTENASTVLVISPHLDDAVYSAGAALSAMDDVVVVTMLAGRPDPPQYTEWDRSTGFASSTEAVDVRRAEDEKAVATLGARSVHLDFLDQQYGGADLAALTAAVSDLVEKHQPQVVIGPLGVRHADHKVVRNAVLAAHVPVTLWMYADLPYCNVSRSDEMASRDALRWRGCVLTPVHPPTGSMEVKRAAVECYPTQNTQFDLDNIVARERFWEISRDLR</sequence>
<gene>
    <name evidence="2" type="ORF">GOACH_18_00610</name>
</gene>
<dbReference type="InterPro" id="IPR024078">
    <property type="entry name" value="LmbE-like_dom_sf"/>
</dbReference>
<accession>L7KPQ3</accession>
<dbReference type="GO" id="GO:0016137">
    <property type="term" value="P:glycoside metabolic process"/>
    <property type="evidence" value="ECO:0007669"/>
    <property type="project" value="UniProtKB-ARBA"/>
</dbReference>
<dbReference type="eggNOG" id="COG2120">
    <property type="taxonomic scope" value="Bacteria"/>
</dbReference>
<dbReference type="STRING" id="1220583.GOACH_18_00610"/>
<dbReference type="EMBL" id="BANR01000018">
    <property type="protein sequence ID" value="GAC49937.1"/>
    <property type="molecule type" value="Genomic_DNA"/>
</dbReference>
<evidence type="ECO:0000256" key="1">
    <source>
        <dbReference type="ARBA" id="ARBA00022833"/>
    </source>
</evidence>
<evidence type="ECO:0000313" key="2">
    <source>
        <dbReference type="EMBL" id="GAC49937.1"/>
    </source>
</evidence>
<dbReference type="GO" id="GO:0016811">
    <property type="term" value="F:hydrolase activity, acting on carbon-nitrogen (but not peptide) bonds, in linear amides"/>
    <property type="evidence" value="ECO:0007669"/>
    <property type="project" value="TreeGrafter"/>
</dbReference>
<dbReference type="Proteomes" id="UP000010988">
    <property type="component" value="Unassembled WGS sequence"/>
</dbReference>
<comment type="caution">
    <text evidence="2">The sequence shown here is derived from an EMBL/GenBank/DDBJ whole genome shotgun (WGS) entry which is preliminary data.</text>
</comment>
<dbReference type="RefSeq" id="WP_005176983.1">
    <property type="nucleotide sequence ID" value="NZ_BANR01000018.1"/>
</dbReference>
<dbReference type="AlphaFoldDB" id="L7KPQ3"/>
<protein>
    <recommendedName>
        <fullName evidence="4">Hydrolase</fullName>
    </recommendedName>
</protein>
<keyword evidence="1" id="KW-0862">Zinc</keyword>